<proteinExistence type="predicted"/>
<feature type="transmembrane region" description="Helical" evidence="2">
    <location>
        <begin position="41"/>
        <end position="69"/>
    </location>
</feature>
<feature type="region of interest" description="Disordered" evidence="1">
    <location>
        <begin position="1"/>
        <end position="38"/>
    </location>
</feature>
<dbReference type="InterPro" id="IPR055568">
    <property type="entry name" value="DUF7144"/>
</dbReference>
<evidence type="ECO:0000313" key="5">
    <source>
        <dbReference type="EMBL" id="QEV33641.1"/>
    </source>
</evidence>
<feature type="domain" description="DUF7144" evidence="3">
    <location>
        <begin position="46"/>
        <end position="157"/>
    </location>
</feature>
<dbReference type="Proteomes" id="UP000326029">
    <property type="component" value="Chromosome"/>
</dbReference>
<keyword evidence="2" id="KW-1133">Transmembrane helix</keyword>
<reference evidence="5 6" key="2">
    <citation type="submission" date="2017-09" db="EMBL/GenBank/DDBJ databases">
        <authorList>
            <person name="Lee N."/>
            <person name="Cho B.-K."/>
        </authorList>
    </citation>
    <scope>NUCLEOTIDE SEQUENCE [LARGE SCALE GENOMIC DNA]</scope>
    <source>
        <strain evidence="5 6">ATCC 19740</strain>
    </source>
</reference>
<dbReference type="EMBL" id="BMSJ01000007">
    <property type="protein sequence ID" value="GGR32037.1"/>
    <property type="molecule type" value="Genomic_DNA"/>
</dbReference>
<dbReference type="EMBL" id="CP023693">
    <property type="protein sequence ID" value="QEV33641.1"/>
    <property type="molecule type" value="Genomic_DNA"/>
</dbReference>
<keyword evidence="2" id="KW-0472">Membrane</keyword>
<protein>
    <recommendedName>
        <fullName evidence="3">DUF7144 domain-containing protein</fullName>
    </recommendedName>
</protein>
<keyword evidence="6" id="KW-1185">Reference proteome</keyword>
<accession>A0AAV4KJH4</accession>
<reference evidence="4" key="3">
    <citation type="submission" date="2023-08" db="EMBL/GenBank/DDBJ databases">
        <authorList>
            <person name="Sun Q."/>
            <person name="Ohkuma M."/>
        </authorList>
    </citation>
    <scope>NUCLEOTIDE SEQUENCE</scope>
    <source>
        <strain evidence="4">JCM 4205</strain>
    </source>
</reference>
<dbReference type="Proteomes" id="UP000642014">
    <property type="component" value="Unassembled WGS sequence"/>
</dbReference>
<evidence type="ECO:0000313" key="7">
    <source>
        <dbReference type="Proteomes" id="UP000642014"/>
    </source>
</evidence>
<gene>
    <name evidence="5" type="ORF">CP977_16935</name>
    <name evidence="4" type="ORF">GCM10010497_38150</name>
</gene>
<dbReference type="AlphaFoldDB" id="A0AAV4KJH4"/>
<feature type="transmembrane region" description="Helical" evidence="2">
    <location>
        <begin position="89"/>
        <end position="108"/>
    </location>
</feature>
<evidence type="ECO:0000256" key="1">
    <source>
        <dbReference type="SAM" id="MobiDB-lite"/>
    </source>
</evidence>
<feature type="transmembrane region" description="Helical" evidence="2">
    <location>
        <begin position="138"/>
        <end position="155"/>
    </location>
</feature>
<evidence type="ECO:0000259" key="3">
    <source>
        <dbReference type="Pfam" id="PF23636"/>
    </source>
</evidence>
<organism evidence="4 7">
    <name type="scientific">Streptomyces cinereoruber</name>
    <dbReference type="NCBI Taxonomy" id="67260"/>
    <lineage>
        <taxon>Bacteria</taxon>
        <taxon>Bacillati</taxon>
        <taxon>Actinomycetota</taxon>
        <taxon>Actinomycetes</taxon>
        <taxon>Kitasatosporales</taxon>
        <taxon>Streptomycetaceae</taxon>
        <taxon>Streptomyces</taxon>
    </lineage>
</organism>
<dbReference type="GeneID" id="95455452"/>
<name>A0AAV4KJH4_9ACTN</name>
<evidence type="ECO:0000313" key="6">
    <source>
        <dbReference type="Proteomes" id="UP000326029"/>
    </source>
</evidence>
<keyword evidence="2" id="KW-0812">Transmembrane</keyword>
<reference evidence="4 7" key="1">
    <citation type="journal article" date="2014" name="Int. J. Syst. Evol. Microbiol.">
        <title>Complete genome sequence of Corynebacterium casei LMG S-19264T (=DSM 44701T), isolated from a smear-ripened cheese.</title>
        <authorList>
            <consortium name="US DOE Joint Genome Institute (JGI-PGF)"/>
            <person name="Walter F."/>
            <person name="Albersmeier A."/>
            <person name="Kalinowski J."/>
            <person name="Ruckert C."/>
        </authorList>
    </citation>
    <scope>NUCLEOTIDE SEQUENCE [LARGE SCALE GENOMIC DNA]</scope>
    <source>
        <strain evidence="4 7">JCM 4205</strain>
    </source>
</reference>
<dbReference type="Pfam" id="PF23636">
    <property type="entry name" value="DUF7144"/>
    <property type="match status" value="1"/>
</dbReference>
<evidence type="ECO:0000256" key="2">
    <source>
        <dbReference type="SAM" id="Phobius"/>
    </source>
</evidence>
<evidence type="ECO:0000313" key="4">
    <source>
        <dbReference type="EMBL" id="GGR32037.1"/>
    </source>
</evidence>
<sequence length="166" mass="18053">MSQNDDGTARPGQGQSQGQHAAPPRNPNAAPPRKQSTAGAWASGGTLFAGVLMLVTGFMDIFQGIAGIAEDDVYTRVGDYVFKFDLTTWGWIHLILGVVLVIAGYGVLKGAEWGRVAGIVLASLNIIFHFLFLPYQPWWSLFSMAVSIFVIWALATDEAYGPDERY</sequence>
<feature type="transmembrane region" description="Helical" evidence="2">
    <location>
        <begin position="115"/>
        <end position="132"/>
    </location>
</feature>
<dbReference type="RefSeq" id="WP_062753952.1">
    <property type="nucleotide sequence ID" value="NZ_BMSJ01000007.1"/>
</dbReference>